<accession>A0A8B8EZ42</accession>
<dbReference type="PANTHER" id="PTHR32031">
    <property type="entry name" value="FNIP REPEAT-CONTAINING PROTEIN-RELATED-RELATED"/>
    <property type="match status" value="1"/>
</dbReference>
<name>A0A8B8EZ42_CRAVI</name>
<evidence type="ECO:0000313" key="2">
    <source>
        <dbReference type="Proteomes" id="UP000694844"/>
    </source>
</evidence>
<feature type="coiled-coil region" evidence="1">
    <location>
        <begin position="78"/>
        <end position="152"/>
    </location>
</feature>
<dbReference type="GeneID" id="111137919"/>
<dbReference type="InterPro" id="IPR052697">
    <property type="entry name" value="FNIP_repeat"/>
</dbReference>
<dbReference type="Proteomes" id="UP000694844">
    <property type="component" value="Chromosome 5"/>
</dbReference>
<proteinExistence type="predicted"/>
<keyword evidence="1" id="KW-0175">Coiled coil</keyword>
<dbReference type="SUPFAM" id="SSF57845">
    <property type="entry name" value="B-box zinc-binding domain"/>
    <property type="match status" value="1"/>
</dbReference>
<evidence type="ECO:0000313" key="3">
    <source>
        <dbReference type="RefSeq" id="XP_022345330.1"/>
    </source>
</evidence>
<organism evidence="2 3">
    <name type="scientific">Crassostrea virginica</name>
    <name type="common">Eastern oyster</name>
    <dbReference type="NCBI Taxonomy" id="6565"/>
    <lineage>
        <taxon>Eukaryota</taxon>
        <taxon>Metazoa</taxon>
        <taxon>Spiralia</taxon>
        <taxon>Lophotrochozoa</taxon>
        <taxon>Mollusca</taxon>
        <taxon>Bivalvia</taxon>
        <taxon>Autobranchia</taxon>
        <taxon>Pteriomorphia</taxon>
        <taxon>Ostreida</taxon>
        <taxon>Ostreoidea</taxon>
        <taxon>Ostreidae</taxon>
        <taxon>Crassostrea</taxon>
    </lineage>
</organism>
<keyword evidence="2" id="KW-1185">Reference proteome</keyword>
<dbReference type="PANTHER" id="PTHR32031:SF47">
    <property type="entry name" value="B BOX-TYPE DOMAIN-CONTAINING PROTEIN-RELATED"/>
    <property type="match status" value="1"/>
</dbReference>
<protein>
    <submittedName>
        <fullName evidence="3">Uncharacterized protein LOC111137919</fullName>
    </submittedName>
</protein>
<evidence type="ECO:0000256" key="1">
    <source>
        <dbReference type="SAM" id="Coils"/>
    </source>
</evidence>
<gene>
    <name evidence="3" type="primary">LOC111137919</name>
</gene>
<dbReference type="Gene3D" id="3.30.160.60">
    <property type="entry name" value="Classic Zinc Finger"/>
    <property type="match status" value="1"/>
</dbReference>
<dbReference type="KEGG" id="cvn:111137919"/>
<sequence length="219" mass="25632">MAKGKEEYPLGTPQVHISLCEKHDLMPIDMMCEECYQFNICSQCVKEDHEDHKCSKIATALTARTLEKFMTKIEEVYMENLDEKILKASQQIETNNEKYEIEIAKIQTHFDAMVEIMKEKKQELENFLKHGLEEENSELSKVKSNLEKKKRKVLGRVKYIRENINTMYDTALVKSQRELTKLIYSEDDDVNFCTYSGSFQQESIDEKLLVSIMGNAYYP</sequence>
<dbReference type="AlphaFoldDB" id="A0A8B8EZ42"/>
<reference evidence="3" key="1">
    <citation type="submission" date="2025-08" db="UniProtKB">
        <authorList>
            <consortium name="RefSeq"/>
        </authorList>
    </citation>
    <scope>IDENTIFICATION</scope>
    <source>
        <tissue evidence="3">Whole sample</tissue>
    </source>
</reference>
<dbReference type="RefSeq" id="XP_022345330.1">
    <property type="nucleotide sequence ID" value="XM_022489622.1"/>
</dbReference>
<dbReference type="CDD" id="cd19756">
    <property type="entry name" value="Bbox2"/>
    <property type="match status" value="1"/>
</dbReference>